<name>A0A0F9EV29_9ZZZZ</name>
<protein>
    <submittedName>
        <fullName evidence="1">Uncharacterized protein</fullName>
    </submittedName>
</protein>
<comment type="caution">
    <text evidence="1">The sequence shown here is derived from an EMBL/GenBank/DDBJ whole genome shotgun (WGS) entry which is preliminary data.</text>
</comment>
<dbReference type="EMBL" id="LAZR01023599">
    <property type="protein sequence ID" value="KKL77963.1"/>
    <property type="molecule type" value="Genomic_DNA"/>
</dbReference>
<sequence>MKTKLYSMPREQISNNNILQWTAKCVTDLSRRGYRIDNIKHGEVEAFQEYRITVWYSGNILQRAWRKLTQW</sequence>
<proteinExistence type="predicted"/>
<dbReference type="AlphaFoldDB" id="A0A0F9EV29"/>
<organism evidence="1">
    <name type="scientific">marine sediment metagenome</name>
    <dbReference type="NCBI Taxonomy" id="412755"/>
    <lineage>
        <taxon>unclassified sequences</taxon>
        <taxon>metagenomes</taxon>
        <taxon>ecological metagenomes</taxon>
    </lineage>
</organism>
<evidence type="ECO:0000313" key="1">
    <source>
        <dbReference type="EMBL" id="KKL77963.1"/>
    </source>
</evidence>
<reference evidence="1" key="1">
    <citation type="journal article" date="2015" name="Nature">
        <title>Complex archaea that bridge the gap between prokaryotes and eukaryotes.</title>
        <authorList>
            <person name="Spang A."/>
            <person name="Saw J.H."/>
            <person name="Jorgensen S.L."/>
            <person name="Zaremba-Niedzwiedzka K."/>
            <person name="Martijn J."/>
            <person name="Lind A.E."/>
            <person name="van Eijk R."/>
            <person name="Schleper C."/>
            <person name="Guy L."/>
            <person name="Ettema T.J."/>
        </authorList>
    </citation>
    <scope>NUCLEOTIDE SEQUENCE</scope>
</reference>
<accession>A0A0F9EV29</accession>
<gene>
    <name evidence="1" type="ORF">LCGC14_2029670</name>
</gene>